<gene>
    <name evidence="2" type="ORF">J3Q64DRAFT_1746722</name>
</gene>
<dbReference type="PANTHER" id="PTHR42103">
    <property type="entry name" value="ALPHA/BETA-HYDROLASES SUPERFAMILY PROTEIN"/>
    <property type="match status" value="1"/>
</dbReference>
<dbReference type="InterPro" id="IPR000383">
    <property type="entry name" value="Xaa-Pro-like_dom"/>
</dbReference>
<comment type="caution">
    <text evidence="2">The sequence shown here is derived from an EMBL/GenBank/DDBJ whole genome shotgun (WGS) entry which is preliminary data.</text>
</comment>
<evidence type="ECO:0000259" key="1">
    <source>
        <dbReference type="Pfam" id="PF02129"/>
    </source>
</evidence>
<dbReference type="EMBL" id="JBCLYO010000012">
    <property type="protein sequence ID" value="KAL0084254.1"/>
    <property type="molecule type" value="Genomic_DNA"/>
</dbReference>
<proteinExistence type="predicted"/>
<keyword evidence="3" id="KW-1185">Reference proteome</keyword>
<keyword evidence="2" id="KW-0378">Hydrolase</keyword>
<reference evidence="2 3" key="1">
    <citation type="submission" date="2024-04" db="EMBL/GenBank/DDBJ databases">
        <title>Symmetric and asymmetric DNA N6-adenine methylation regulates different biological responses in Mucorales.</title>
        <authorList>
            <consortium name="Lawrence Berkeley National Laboratory"/>
            <person name="Lax C."/>
            <person name="Mondo S.J."/>
            <person name="Osorio-Concepcion M."/>
            <person name="Muszewska A."/>
            <person name="Corrochano-Luque M."/>
            <person name="Gutierrez G."/>
            <person name="Riley R."/>
            <person name="Lipzen A."/>
            <person name="Guo J."/>
            <person name="Hundley H."/>
            <person name="Amirebrahimi M."/>
            <person name="Ng V."/>
            <person name="Lorenzo-Gutierrez D."/>
            <person name="Binder U."/>
            <person name="Yang J."/>
            <person name="Song Y."/>
            <person name="Canovas D."/>
            <person name="Navarro E."/>
            <person name="Freitag M."/>
            <person name="Gabaldon T."/>
            <person name="Grigoriev I.V."/>
            <person name="Corrochano L.M."/>
            <person name="Nicolas F.E."/>
            <person name="Garre V."/>
        </authorList>
    </citation>
    <scope>NUCLEOTIDE SEQUENCE [LARGE SCALE GENOMIC DNA]</scope>
    <source>
        <strain evidence="2 3">L51</strain>
    </source>
</reference>
<sequence>MPTETIFIESANDKVLIETKQSYNGIPCTEAPTAILAHPYGPLGGHMNNNVVSSLHRYFVSQGYVVIRINFRGCGESKGRTSWTGMAERGDYQAVIDHVLHSPDYASKYPKPSRLMICV</sequence>
<dbReference type="GO" id="GO:0016787">
    <property type="term" value="F:hydrolase activity"/>
    <property type="evidence" value="ECO:0007669"/>
    <property type="project" value="UniProtKB-KW"/>
</dbReference>
<dbReference type="Pfam" id="PF02129">
    <property type="entry name" value="Peptidase_S15"/>
    <property type="match status" value="1"/>
</dbReference>
<evidence type="ECO:0000313" key="2">
    <source>
        <dbReference type="EMBL" id="KAL0084254.1"/>
    </source>
</evidence>
<evidence type="ECO:0000313" key="3">
    <source>
        <dbReference type="Proteomes" id="UP001448207"/>
    </source>
</evidence>
<dbReference type="InterPro" id="IPR029058">
    <property type="entry name" value="AB_hydrolase_fold"/>
</dbReference>
<feature type="domain" description="Xaa-Pro dipeptidyl-peptidase-like" evidence="1">
    <location>
        <begin position="30"/>
        <end position="102"/>
    </location>
</feature>
<accession>A0ABR3AY08</accession>
<dbReference type="Gene3D" id="3.40.50.1820">
    <property type="entry name" value="alpha/beta hydrolase"/>
    <property type="match status" value="1"/>
</dbReference>
<dbReference type="SUPFAM" id="SSF53474">
    <property type="entry name" value="alpha/beta-Hydrolases"/>
    <property type="match status" value="1"/>
</dbReference>
<name>A0ABR3AY08_PHYBL</name>
<dbReference type="Proteomes" id="UP001448207">
    <property type="component" value="Unassembled WGS sequence"/>
</dbReference>
<organism evidence="2 3">
    <name type="scientific">Phycomyces blakesleeanus</name>
    <dbReference type="NCBI Taxonomy" id="4837"/>
    <lineage>
        <taxon>Eukaryota</taxon>
        <taxon>Fungi</taxon>
        <taxon>Fungi incertae sedis</taxon>
        <taxon>Mucoromycota</taxon>
        <taxon>Mucoromycotina</taxon>
        <taxon>Mucoromycetes</taxon>
        <taxon>Mucorales</taxon>
        <taxon>Phycomycetaceae</taxon>
        <taxon>Phycomyces</taxon>
    </lineage>
</organism>
<protein>
    <submittedName>
        <fullName evidence="2">Alpha/Beta hydrolase protein</fullName>
    </submittedName>
</protein>
<dbReference type="PANTHER" id="PTHR42103:SF2">
    <property type="entry name" value="AB HYDROLASE-1 DOMAIN-CONTAINING PROTEIN"/>
    <property type="match status" value="1"/>
</dbReference>